<dbReference type="Proteomes" id="UP000824262">
    <property type="component" value="Unassembled WGS sequence"/>
</dbReference>
<dbReference type="AlphaFoldDB" id="A0A9D1CSV9"/>
<name>A0A9D1CSV9_9FIRM</name>
<gene>
    <name evidence="1" type="ORF">IAB77_07270</name>
</gene>
<protein>
    <submittedName>
        <fullName evidence="1">Uncharacterized protein</fullName>
    </submittedName>
</protein>
<evidence type="ECO:0000313" key="1">
    <source>
        <dbReference type="EMBL" id="HIQ79041.1"/>
    </source>
</evidence>
<proteinExistence type="predicted"/>
<dbReference type="EMBL" id="DVGA01000072">
    <property type="protein sequence ID" value="HIQ79041.1"/>
    <property type="molecule type" value="Genomic_DNA"/>
</dbReference>
<evidence type="ECO:0000313" key="2">
    <source>
        <dbReference type="Proteomes" id="UP000824262"/>
    </source>
</evidence>
<reference evidence="1" key="2">
    <citation type="journal article" date="2021" name="PeerJ">
        <title>Extensive microbial diversity within the chicken gut microbiome revealed by metagenomics and culture.</title>
        <authorList>
            <person name="Gilroy R."/>
            <person name="Ravi A."/>
            <person name="Getino M."/>
            <person name="Pursley I."/>
            <person name="Horton D.L."/>
            <person name="Alikhan N.F."/>
            <person name="Baker D."/>
            <person name="Gharbi K."/>
            <person name="Hall N."/>
            <person name="Watson M."/>
            <person name="Adriaenssens E.M."/>
            <person name="Foster-Nyarko E."/>
            <person name="Jarju S."/>
            <person name="Secka A."/>
            <person name="Antonio M."/>
            <person name="Oren A."/>
            <person name="Chaudhuri R.R."/>
            <person name="La Ragione R."/>
            <person name="Hildebrand F."/>
            <person name="Pallen M.J."/>
        </authorList>
    </citation>
    <scope>NUCLEOTIDE SEQUENCE</scope>
    <source>
        <strain evidence="1">ChiBcolR7-354</strain>
    </source>
</reference>
<organism evidence="1 2">
    <name type="scientific">Candidatus Scatomorpha intestinavium</name>
    <dbReference type="NCBI Taxonomy" id="2840922"/>
    <lineage>
        <taxon>Bacteria</taxon>
        <taxon>Bacillati</taxon>
        <taxon>Bacillota</taxon>
        <taxon>Clostridia</taxon>
        <taxon>Eubacteriales</taxon>
        <taxon>Candidatus Scatomorpha</taxon>
    </lineage>
</organism>
<comment type="caution">
    <text evidence="1">The sequence shown here is derived from an EMBL/GenBank/DDBJ whole genome shotgun (WGS) entry which is preliminary data.</text>
</comment>
<sequence>MPIRFYTPSGKSAGGVELAADYAAAEKAGAGRVGKIAFYYRDGLRVCAVPLEDIRSAELRERSRFAKCGCGCLEFKGLSLDISGEDGLIASIFSEDGEKLASALDALRPRLGGPAAV</sequence>
<reference evidence="1" key="1">
    <citation type="submission" date="2020-10" db="EMBL/GenBank/DDBJ databases">
        <authorList>
            <person name="Gilroy R."/>
        </authorList>
    </citation>
    <scope>NUCLEOTIDE SEQUENCE</scope>
    <source>
        <strain evidence="1">ChiBcolR7-354</strain>
    </source>
</reference>
<accession>A0A9D1CSV9</accession>